<dbReference type="NCBIfam" id="NF011462">
    <property type="entry name" value="PRK14879.1-3"/>
    <property type="match status" value="1"/>
</dbReference>
<keyword evidence="5" id="KW-0819">tRNA processing</keyword>
<dbReference type="Proteomes" id="UP000057043">
    <property type="component" value="Unassembled WGS sequence"/>
</dbReference>
<evidence type="ECO:0000259" key="11">
    <source>
        <dbReference type="PROSITE" id="PS50011"/>
    </source>
</evidence>
<evidence type="ECO:0000256" key="3">
    <source>
        <dbReference type="ARBA" id="ARBA00022527"/>
    </source>
</evidence>
<keyword evidence="4" id="KW-0808">Transferase</keyword>
<evidence type="ECO:0000256" key="7">
    <source>
        <dbReference type="ARBA" id="ARBA00022777"/>
    </source>
</evidence>
<dbReference type="GO" id="GO:0005524">
    <property type="term" value="F:ATP binding"/>
    <property type="evidence" value="ECO:0007669"/>
    <property type="project" value="UniProtKB-KW"/>
</dbReference>
<dbReference type="PROSITE" id="PS50011">
    <property type="entry name" value="PROTEIN_KINASE_DOM"/>
    <property type="match status" value="1"/>
</dbReference>
<dbReference type="PROSITE" id="PS00109">
    <property type="entry name" value="PROTEIN_KINASE_TYR"/>
    <property type="match status" value="1"/>
</dbReference>
<evidence type="ECO:0000313" key="12">
    <source>
        <dbReference type="EMBL" id="KUK45294.1"/>
    </source>
</evidence>
<keyword evidence="8" id="KW-0067">ATP-binding</keyword>
<evidence type="ECO:0000256" key="4">
    <source>
        <dbReference type="ARBA" id="ARBA00022679"/>
    </source>
</evidence>
<dbReference type="EC" id="2.7.11.1" evidence="2"/>
<organism evidence="13 14">
    <name type="scientific">Methanothrix harundinacea</name>
    <dbReference type="NCBI Taxonomy" id="301375"/>
    <lineage>
        <taxon>Archaea</taxon>
        <taxon>Methanobacteriati</taxon>
        <taxon>Methanobacteriota</taxon>
        <taxon>Stenosarchaea group</taxon>
        <taxon>Methanomicrobia</taxon>
        <taxon>Methanotrichales</taxon>
        <taxon>Methanotrichaceae</taxon>
        <taxon>Methanothrix</taxon>
    </lineage>
</organism>
<evidence type="ECO:0000256" key="5">
    <source>
        <dbReference type="ARBA" id="ARBA00022694"/>
    </source>
</evidence>
<evidence type="ECO:0000256" key="8">
    <source>
        <dbReference type="ARBA" id="ARBA00022840"/>
    </source>
</evidence>
<evidence type="ECO:0000256" key="10">
    <source>
        <dbReference type="ARBA" id="ARBA00048679"/>
    </source>
</evidence>
<comment type="catalytic activity">
    <reaction evidence="10">
        <text>L-seryl-[protein] + ATP = O-phospho-L-seryl-[protein] + ADP + H(+)</text>
        <dbReference type="Rhea" id="RHEA:17989"/>
        <dbReference type="Rhea" id="RHEA-COMP:9863"/>
        <dbReference type="Rhea" id="RHEA-COMP:11604"/>
        <dbReference type="ChEBI" id="CHEBI:15378"/>
        <dbReference type="ChEBI" id="CHEBI:29999"/>
        <dbReference type="ChEBI" id="CHEBI:30616"/>
        <dbReference type="ChEBI" id="CHEBI:83421"/>
        <dbReference type="ChEBI" id="CHEBI:456216"/>
        <dbReference type="EC" id="2.7.11.1"/>
    </reaction>
</comment>
<dbReference type="InterPro" id="IPR022495">
    <property type="entry name" value="Bud32"/>
</dbReference>
<dbReference type="InterPro" id="IPR018934">
    <property type="entry name" value="RIO_dom"/>
</dbReference>
<dbReference type="InterPro" id="IPR000719">
    <property type="entry name" value="Prot_kinase_dom"/>
</dbReference>
<comment type="catalytic activity">
    <reaction evidence="9">
        <text>L-threonyl-[protein] + ATP = O-phospho-L-threonyl-[protein] + ADP + H(+)</text>
        <dbReference type="Rhea" id="RHEA:46608"/>
        <dbReference type="Rhea" id="RHEA-COMP:11060"/>
        <dbReference type="Rhea" id="RHEA-COMP:11605"/>
        <dbReference type="ChEBI" id="CHEBI:15378"/>
        <dbReference type="ChEBI" id="CHEBI:30013"/>
        <dbReference type="ChEBI" id="CHEBI:30616"/>
        <dbReference type="ChEBI" id="CHEBI:61977"/>
        <dbReference type="ChEBI" id="CHEBI:456216"/>
        <dbReference type="EC" id="2.7.11.1"/>
    </reaction>
</comment>
<sequence length="192" mass="21503">MSEEIGRGAEAVIMRDGGRVTKVRLPKGYRTPALDERIRRERTVMESRIISEARRCGVPTPIVLDVDRFSLTMEHVEGLKLKEVIDSDLSEKVGELVGRLHACGIIHGDLTTSNMILKGEKIYFIDFGLAFHDGGIEAQGMDVHVFFQTVKSTHDHSEELIDAFGRGYAKTYSRAGEVLKRVGEIEARGRYL</sequence>
<dbReference type="InterPro" id="IPR011009">
    <property type="entry name" value="Kinase-like_dom_sf"/>
</dbReference>
<evidence type="ECO:0000313" key="15">
    <source>
        <dbReference type="Proteomes" id="UP000057043"/>
    </source>
</evidence>
<dbReference type="Gene3D" id="1.10.510.10">
    <property type="entry name" value="Transferase(Phosphotransferase) domain 1"/>
    <property type="match status" value="1"/>
</dbReference>
<dbReference type="Proteomes" id="UP000053961">
    <property type="component" value="Unassembled WGS sequence"/>
</dbReference>
<dbReference type="EMBL" id="LGHB01000006">
    <property type="protein sequence ID" value="KUK96921.1"/>
    <property type="molecule type" value="Genomic_DNA"/>
</dbReference>
<dbReference type="GO" id="GO:0004674">
    <property type="term" value="F:protein serine/threonine kinase activity"/>
    <property type="evidence" value="ECO:0007669"/>
    <property type="project" value="UniProtKB-KW"/>
</dbReference>
<proteinExistence type="inferred from homology"/>
<evidence type="ECO:0000256" key="2">
    <source>
        <dbReference type="ARBA" id="ARBA00012513"/>
    </source>
</evidence>
<keyword evidence="7 13" id="KW-0418">Kinase</keyword>
<keyword evidence="3 13" id="KW-0723">Serine/threonine-protein kinase</keyword>
<evidence type="ECO:0000256" key="9">
    <source>
        <dbReference type="ARBA" id="ARBA00047899"/>
    </source>
</evidence>
<dbReference type="SUPFAM" id="SSF56112">
    <property type="entry name" value="Protein kinase-like (PK-like)"/>
    <property type="match status" value="1"/>
</dbReference>
<dbReference type="Pfam" id="PF01163">
    <property type="entry name" value="RIO1"/>
    <property type="match status" value="1"/>
</dbReference>
<evidence type="ECO:0000256" key="6">
    <source>
        <dbReference type="ARBA" id="ARBA00022741"/>
    </source>
</evidence>
<dbReference type="GO" id="GO:0005829">
    <property type="term" value="C:cytosol"/>
    <property type="evidence" value="ECO:0007669"/>
    <property type="project" value="TreeGrafter"/>
</dbReference>
<comment type="similarity">
    <text evidence="1">Belongs to the protein kinase superfamily. BUD32 family.</text>
</comment>
<name>A0A101IKN3_9EURY</name>
<dbReference type="PANTHER" id="PTHR12209">
    <property type="entry name" value="NON-SPECIFIC SERINE/THREONINE PROTEIN KINASE"/>
    <property type="match status" value="1"/>
</dbReference>
<dbReference type="EMBL" id="LGFT01000005">
    <property type="protein sequence ID" value="KUK45294.1"/>
    <property type="molecule type" value="Genomic_DNA"/>
</dbReference>
<evidence type="ECO:0000256" key="1">
    <source>
        <dbReference type="ARBA" id="ARBA00010630"/>
    </source>
</evidence>
<dbReference type="Gene3D" id="3.30.200.20">
    <property type="entry name" value="Phosphorylase Kinase, domain 1"/>
    <property type="match status" value="1"/>
</dbReference>
<dbReference type="InterPro" id="IPR008266">
    <property type="entry name" value="Tyr_kinase_AS"/>
</dbReference>
<feature type="domain" description="Protein kinase" evidence="11">
    <location>
        <begin position="1"/>
        <end position="192"/>
    </location>
</feature>
<comment type="caution">
    <text evidence="13">The sequence shown here is derived from an EMBL/GenBank/DDBJ whole genome shotgun (WGS) entry which is preliminary data.</text>
</comment>
<dbReference type="AlphaFoldDB" id="A0A101IKN3"/>
<evidence type="ECO:0000313" key="13">
    <source>
        <dbReference type="EMBL" id="KUK96921.1"/>
    </source>
</evidence>
<gene>
    <name evidence="12" type="ORF">XD72_0322</name>
    <name evidence="13" type="ORF">XE07_0693</name>
</gene>
<reference evidence="13" key="1">
    <citation type="journal article" date="2015" name="MBio">
        <title>Genome-resolved metagenomic analysis reveals roles for candidate phyla and other microbial community members in biogeochemical transformations in oil reservoirs.</title>
        <authorList>
            <person name="Hu P."/>
            <person name="Tom L."/>
            <person name="Singh A."/>
            <person name="Thomas B.C."/>
            <person name="Baker B.J."/>
            <person name="Piceno Y.M."/>
            <person name="Andersen G.L."/>
            <person name="Banfield J.F."/>
        </authorList>
    </citation>
    <scope>NUCLEOTIDE SEQUENCE [LARGE SCALE GENOMIC DNA]</scope>
    <source>
        <strain evidence="13">56_747</strain>
    </source>
</reference>
<protein>
    <recommendedName>
        <fullName evidence="2">non-specific serine/threonine protein kinase</fullName>
        <ecNumber evidence="2">2.7.11.1</ecNumber>
    </recommendedName>
</protein>
<keyword evidence="6" id="KW-0547">Nucleotide-binding</keyword>
<dbReference type="PATRIC" id="fig|301375.6.peg.1606"/>
<accession>A0A101IKN3</accession>
<reference evidence="14 15" key="2">
    <citation type="journal article" date="2015" name="MBio">
        <title>Genome-Resolved Metagenomic Analysis Reveals Roles for Candidate Phyla and Other Microbial Community Members in Biogeochemical Transformations in Oil Reservoirs.</title>
        <authorList>
            <person name="Hu P."/>
            <person name="Tom L."/>
            <person name="Singh A."/>
            <person name="Thomas B.C."/>
            <person name="Baker B.J."/>
            <person name="Piceno Y.M."/>
            <person name="Andersen G.L."/>
            <person name="Banfield J.F."/>
        </authorList>
    </citation>
    <scope>NUCLEOTIDE SEQUENCE [LARGE SCALE GENOMIC DNA]</scope>
    <source>
        <strain evidence="12">57_489</strain>
    </source>
</reference>
<dbReference type="GO" id="GO:0008033">
    <property type="term" value="P:tRNA processing"/>
    <property type="evidence" value="ECO:0007669"/>
    <property type="project" value="UniProtKB-KW"/>
</dbReference>
<dbReference type="NCBIfam" id="TIGR03724">
    <property type="entry name" value="arch_bud32"/>
    <property type="match status" value="1"/>
</dbReference>
<evidence type="ECO:0000313" key="14">
    <source>
        <dbReference type="Proteomes" id="UP000053961"/>
    </source>
</evidence>
<dbReference type="PANTHER" id="PTHR12209:SF0">
    <property type="entry name" value="EKC_KEOPS COMPLEX SUBUNIT TP53RK"/>
    <property type="match status" value="1"/>
</dbReference>